<comment type="caution">
    <text evidence="12">The sequence shown here is derived from an EMBL/GenBank/DDBJ whole genome shotgun (WGS) entry which is preliminary data.</text>
</comment>
<evidence type="ECO:0000256" key="6">
    <source>
        <dbReference type="ARBA" id="ARBA00022837"/>
    </source>
</evidence>
<evidence type="ECO:0000256" key="4">
    <source>
        <dbReference type="ARBA" id="ARBA00022801"/>
    </source>
</evidence>
<dbReference type="SMART" id="SM00944">
    <property type="entry name" value="Pro-kuma_activ"/>
    <property type="match status" value="1"/>
</dbReference>
<dbReference type="GO" id="GO:0046872">
    <property type="term" value="F:metal ion binding"/>
    <property type="evidence" value="ECO:0007669"/>
    <property type="project" value="UniProtKB-UniRule"/>
</dbReference>
<feature type="signal peptide" evidence="10">
    <location>
        <begin position="1"/>
        <end position="19"/>
    </location>
</feature>
<dbReference type="SUPFAM" id="SSF54897">
    <property type="entry name" value="Protease propeptides/inhibitors"/>
    <property type="match status" value="1"/>
</dbReference>
<keyword evidence="3 8" id="KW-0479">Metal-binding</keyword>
<dbReference type="SUPFAM" id="SSF52743">
    <property type="entry name" value="Subtilisin-like"/>
    <property type="match status" value="1"/>
</dbReference>
<dbReference type="InterPro" id="IPR030400">
    <property type="entry name" value="Sedolisin_dom"/>
</dbReference>
<feature type="active site" description="Charge relay system" evidence="8">
    <location>
        <position position="515"/>
    </location>
</feature>
<dbReference type="GO" id="GO:0008240">
    <property type="term" value="F:tripeptidyl-peptidase activity"/>
    <property type="evidence" value="ECO:0007669"/>
    <property type="project" value="TreeGrafter"/>
</dbReference>
<keyword evidence="10" id="KW-0732">Signal</keyword>
<gene>
    <name evidence="12" type="ORF">Clacol_008450</name>
</gene>
<evidence type="ECO:0000256" key="5">
    <source>
        <dbReference type="ARBA" id="ARBA00022825"/>
    </source>
</evidence>
<feature type="region of interest" description="Disordered" evidence="9">
    <location>
        <begin position="177"/>
        <end position="216"/>
    </location>
</feature>
<comment type="cofactor">
    <cofactor evidence="8">
        <name>Ca(2+)</name>
        <dbReference type="ChEBI" id="CHEBI:29108"/>
    </cofactor>
    <text evidence="8">Binds 1 Ca(2+) ion per subunit.</text>
</comment>
<feature type="binding site" evidence="8">
    <location>
        <position position="559"/>
    </location>
    <ligand>
        <name>Ca(2+)</name>
        <dbReference type="ChEBI" id="CHEBI:29108"/>
    </ligand>
</feature>
<dbReference type="PANTHER" id="PTHR14218:SF19">
    <property type="entry name" value="SERINE PROTEASE AORO, PUTATIVE (AFU_ORTHOLOGUE AFUA_6G10250)-RELATED"/>
    <property type="match status" value="1"/>
</dbReference>
<sequence>MLYFSLLLTIFIIASQTFSLIIPRERRSVHEKRDAVPTGWAPVQILRPDTPIRVQFSLKQSNIDKLDDYLLDIAHPESENYGRLWTQKQIIETFAASPETIATVKDWLILHGLDKEKIKLSSDRLWLIVEMTAQDAESLLEATYQVFEHAESGAVQMACDSYSLPSHIQNHVDFVHPGTTLNAPKTSNTKRRSVSGRSDGNVSKRDTQLTLPPGLSANSTDRCDEVIFPRVNPTELDSEEQLLLLIIHVTAIYRQEDLDGFFGIFSPELVGDSPTFVSIDGGILQGNDSAEPISDPTESNLDLEYLMTFVHPQEVTLYQTGSLQLTSDSLFNNFLDALDGTYCSFEGGDDPTTDAVFPQPQPGGFQGPADCGTVKPANVIIREIRVFRPDMDALMKKQFISFMQGLLLACQELLLALTSPSLKNWTKVGATQMNPNSTVRDPESAFDISGGGFSSVFPRPSYQQPAVEKYLENFVPEHTKGLFNTNGRGFPDLSSNGAHWAVVINDEFLLQDGTSASAPTIAAMITAINDARMAVGKGPVGFINPTIYSERFQPAFNDITTGGNIGCDGNVGSGFNASVGWDPVTGLGTPNFSKLLELWMELP</sequence>
<keyword evidence="5 8" id="KW-0720">Serine protease</keyword>
<evidence type="ECO:0000256" key="3">
    <source>
        <dbReference type="ARBA" id="ARBA00022723"/>
    </source>
</evidence>
<keyword evidence="13" id="KW-1185">Reference proteome</keyword>
<dbReference type="InterPro" id="IPR050819">
    <property type="entry name" value="Tripeptidyl-peptidase_I"/>
</dbReference>
<evidence type="ECO:0000313" key="12">
    <source>
        <dbReference type="EMBL" id="GJJ14188.1"/>
    </source>
</evidence>
<keyword evidence="7" id="KW-0865">Zymogen</keyword>
<keyword evidence="6 8" id="KW-0106">Calcium</keyword>
<evidence type="ECO:0000256" key="10">
    <source>
        <dbReference type="SAM" id="SignalP"/>
    </source>
</evidence>
<dbReference type="Pfam" id="PF09286">
    <property type="entry name" value="Pro-kuma_activ"/>
    <property type="match status" value="1"/>
</dbReference>
<dbReference type="PROSITE" id="PS51695">
    <property type="entry name" value="SEDOLISIN"/>
    <property type="match status" value="1"/>
</dbReference>
<accession>A0AAV5AND2</accession>
<feature type="domain" description="Peptidase S53" evidence="11">
    <location>
        <begin position="218"/>
        <end position="602"/>
    </location>
</feature>
<dbReference type="AlphaFoldDB" id="A0AAV5AND2"/>
<dbReference type="CDD" id="cd11377">
    <property type="entry name" value="Pro-peptidase_S53"/>
    <property type="match status" value="1"/>
</dbReference>
<evidence type="ECO:0000256" key="1">
    <source>
        <dbReference type="ARBA" id="ARBA00004239"/>
    </source>
</evidence>
<keyword evidence="2 8" id="KW-0645">Protease</keyword>
<comment type="subcellular location">
    <subcellularLocation>
        <location evidence="1">Secreted</location>
        <location evidence="1">Extracellular space</location>
    </subcellularLocation>
</comment>
<keyword evidence="4 8" id="KW-0378">Hydrolase</keyword>
<organism evidence="12 13">
    <name type="scientific">Clathrus columnatus</name>
    <dbReference type="NCBI Taxonomy" id="1419009"/>
    <lineage>
        <taxon>Eukaryota</taxon>
        <taxon>Fungi</taxon>
        <taxon>Dikarya</taxon>
        <taxon>Basidiomycota</taxon>
        <taxon>Agaricomycotina</taxon>
        <taxon>Agaricomycetes</taxon>
        <taxon>Phallomycetidae</taxon>
        <taxon>Phallales</taxon>
        <taxon>Clathraceae</taxon>
        <taxon>Clathrus</taxon>
    </lineage>
</organism>
<dbReference type="PANTHER" id="PTHR14218">
    <property type="entry name" value="PROTEASE S8 TRIPEPTIDYL PEPTIDASE I CLN2"/>
    <property type="match status" value="1"/>
</dbReference>
<dbReference type="CDD" id="cd04056">
    <property type="entry name" value="Peptidases_S53"/>
    <property type="match status" value="1"/>
</dbReference>
<reference evidence="12" key="1">
    <citation type="submission" date="2021-10" db="EMBL/GenBank/DDBJ databases">
        <title>De novo Genome Assembly of Clathrus columnatus (Basidiomycota, Fungi) Using Illumina and Nanopore Sequence Data.</title>
        <authorList>
            <person name="Ogiso-Tanaka E."/>
            <person name="Itagaki H."/>
            <person name="Hosoya T."/>
            <person name="Hosaka K."/>
        </authorList>
    </citation>
    <scope>NUCLEOTIDE SEQUENCE</scope>
    <source>
        <strain evidence="12">MO-923</strain>
    </source>
</reference>
<feature type="active site" description="Charge relay system" evidence="8">
    <location>
        <position position="302"/>
    </location>
</feature>
<evidence type="ECO:0000256" key="2">
    <source>
        <dbReference type="ARBA" id="ARBA00022670"/>
    </source>
</evidence>
<evidence type="ECO:0000256" key="8">
    <source>
        <dbReference type="PROSITE-ProRule" id="PRU01032"/>
    </source>
</evidence>
<feature type="active site" description="Charge relay system" evidence="8">
    <location>
        <position position="298"/>
    </location>
</feature>
<evidence type="ECO:0000259" key="11">
    <source>
        <dbReference type="PROSITE" id="PS51695"/>
    </source>
</evidence>
<dbReference type="EMBL" id="BPWL01000009">
    <property type="protein sequence ID" value="GJJ14188.1"/>
    <property type="molecule type" value="Genomic_DNA"/>
</dbReference>
<proteinExistence type="predicted"/>
<dbReference type="Proteomes" id="UP001050691">
    <property type="component" value="Unassembled WGS sequence"/>
</dbReference>
<feature type="binding site" evidence="8">
    <location>
        <position position="558"/>
    </location>
    <ligand>
        <name>Ca(2+)</name>
        <dbReference type="ChEBI" id="CHEBI:29108"/>
    </ligand>
</feature>
<feature type="binding site" evidence="8">
    <location>
        <position position="582"/>
    </location>
    <ligand>
        <name>Ca(2+)</name>
        <dbReference type="ChEBI" id="CHEBI:29108"/>
    </ligand>
</feature>
<protein>
    <recommendedName>
        <fullName evidence="11">Peptidase S53 domain-containing protein</fullName>
    </recommendedName>
</protein>
<evidence type="ECO:0000256" key="9">
    <source>
        <dbReference type="SAM" id="MobiDB-lite"/>
    </source>
</evidence>
<name>A0AAV5AND2_9AGAM</name>
<dbReference type="GO" id="GO:0005576">
    <property type="term" value="C:extracellular region"/>
    <property type="evidence" value="ECO:0007669"/>
    <property type="project" value="UniProtKB-SubCell"/>
</dbReference>
<feature type="binding site" evidence="8">
    <location>
        <position position="580"/>
    </location>
    <ligand>
        <name>Ca(2+)</name>
        <dbReference type="ChEBI" id="CHEBI:29108"/>
    </ligand>
</feature>
<dbReference type="GO" id="GO:0006508">
    <property type="term" value="P:proteolysis"/>
    <property type="evidence" value="ECO:0007669"/>
    <property type="project" value="UniProtKB-KW"/>
</dbReference>
<evidence type="ECO:0000256" key="7">
    <source>
        <dbReference type="ARBA" id="ARBA00023145"/>
    </source>
</evidence>
<feature type="chain" id="PRO_5043910182" description="Peptidase S53 domain-containing protein" evidence="10">
    <location>
        <begin position="20"/>
        <end position="603"/>
    </location>
</feature>
<evidence type="ECO:0000313" key="13">
    <source>
        <dbReference type="Proteomes" id="UP001050691"/>
    </source>
</evidence>
<dbReference type="InterPro" id="IPR036852">
    <property type="entry name" value="Peptidase_S8/S53_dom_sf"/>
</dbReference>
<dbReference type="InterPro" id="IPR015366">
    <property type="entry name" value="S53_propep"/>
</dbReference>
<dbReference type="GO" id="GO:0004252">
    <property type="term" value="F:serine-type endopeptidase activity"/>
    <property type="evidence" value="ECO:0007669"/>
    <property type="project" value="UniProtKB-UniRule"/>
</dbReference>
<dbReference type="Gene3D" id="3.40.50.200">
    <property type="entry name" value="Peptidase S8/S53 domain"/>
    <property type="match status" value="2"/>
</dbReference>